<dbReference type="PANTHER" id="PTHR21472:SF21">
    <property type="entry name" value="ENDONUCLEASE DOMAIN-CONTAINING 1 PROTEIN-LIKE-RELATED"/>
    <property type="match status" value="1"/>
</dbReference>
<reference evidence="1" key="1">
    <citation type="submission" date="2025-08" db="UniProtKB">
        <authorList>
            <consortium name="Ensembl"/>
        </authorList>
    </citation>
    <scope>IDENTIFICATION</scope>
</reference>
<organism evidence="1 2">
    <name type="scientific">Oryzias melastigma</name>
    <name type="common">Marine medaka</name>
    <dbReference type="NCBI Taxonomy" id="30732"/>
    <lineage>
        <taxon>Eukaryota</taxon>
        <taxon>Metazoa</taxon>
        <taxon>Chordata</taxon>
        <taxon>Craniata</taxon>
        <taxon>Vertebrata</taxon>
        <taxon>Euteleostomi</taxon>
        <taxon>Actinopterygii</taxon>
        <taxon>Neopterygii</taxon>
        <taxon>Teleostei</taxon>
        <taxon>Neoteleostei</taxon>
        <taxon>Acanthomorphata</taxon>
        <taxon>Ovalentaria</taxon>
        <taxon>Atherinomorphae</taxon>
        <taxon>Beloniformes</taxon>
        <taxon>Adrianichthyidae</taxon>
        <taxon>Oryziinae</taxon>
        <taxon>Oryzias</taxon>
    </lineage>
</organism>
<accession>A0A3B3E0Q2</accession>
<dbReference type="Proteomes" id="UP000261560">
    <property type="component" value="Unplaced"/>
</dbReference>
<sequence length="249" mass="28721">FRLQTMWAAVVHRYASNNLKIFEDDCTFPNNKRKSERVVKRLHNTVQQPMGTRYPAKRVKITDIKVDFIYDSVQSWLRGMEIMKLTAGLACILSTPFAGPVRELRRKRQTSQGLVCRIAPEVLDGCATSCLFNDAARDYYCSTGSMTARCSPTYSDLAVDGQRCKKDHTCGHHGWYEYYWCNTDSSWQYCSPPLPLGKTNSGKFCSSKRNCAKYGYSYFWCDLDDGSWDYCTRYYHGCILYLCYFTVCS</sequence>
<evidence type="ECO:0000313" key="2">
    <source>
        <dbReference type="Proteomes" id="UP000261560"/>
    </source>
</evidence>
<dbReference type="Ensembl" id="ENSOMET00000030094.1">
    <property type="protein sequence ID" value="ENSOMEP00000035289.1"/>
    <property type="gene ID" value="ENSOMEG00000022487.1"/>
</dbReference>
<reference evidence="1" key="2">
    <citation type="submission" date="2025-09" db="UniProtKB">
        <authorList>
            <consortium name="Ensembl"/>
        </authorList>
    </citation>
    <scope>IDENTIFICATION</scope>
</reference>
<dbReference type="STRING" id="30732.ENSOMEP00000035289"/>
<dbReference type="InterPro" id="IPR039015">
    <property type="entry name" value="ENDOD1"/>
</dbReference>
<keyword evidence="2" id="KW-1185">Reference proteome</keyword>
<proteinExistence type="predicted"/>
<dbReference type="PANTHER" id="PTHR21472">
    <property type="entry name" value="ENDONUCLEASE DOMAIN-CONTAINING 1 PROTEIN ENDOD1"/>
    <property type="match status" value="1"/>
</dbReference>
<name>A0A3B3E0Q2_ORYME</name>
<dbReference type="PaxDb" id="30732-ENSOMEP00000035289"/>
<dbReference type="AlphaFoldDB" id="A0A3B3E0Q2"/>
<evidence type="ECO:0000313" key="1">
    <source>
        <dbReference type="Ensembl" id="ENSOMEP00000035289.1"/>
    </source>
</evidence>
<protein>
    <submittedName>
        <fullName evidence="1">Uncharacterized protein</fullName>
    </submittedName>
</protein>